<evidence type="ECO:0000313" key="3">
    <source>
        <dbReference type="Proteomes" id="UP000761264"/>
    </source>
</evidence>
<evidence type="ECO:0000256" key="1">
    <source>
        <dbReference type="SAM" id="MobiDB-lite"/>
    </source>
</evidence>
<gene>
    <name evidence="2" type="ORF">HBA54_02725</name>
</gene>
<dbReference type="Pfam" id="PF04338">
    <property type="entry name" value="DUF481"/>
    <property type="match status" value="1"/>
</dbReference>
<dbReference type="InterPro" id="IPR007433">
    <property type="entry name" value="DUF481"/>
</dbReference>
<sequence length="338" mass="36707">MALASGASLITTSAHASQDSLPDDLRQTISTAAEGQQINDFSAALRSAIAAAPDQKQTILRHAMTLRPDWAAELMLTALFDPALESRNERAPSAGLVVPSQAPVEPLTGRQTAETPPGPEDEAEKSPWSGNIDVGGVARSGNTENAGVSAGAEVVYEAAPWKHLASASFDYLRTRSETEAQAFEAEYQLHYDLTERTFVYGLAHYDDDRFSGFDYEFTSSTGLGIRLIDDEAFEWTLAAGPSLRVFQKSDRGSTETAPGVRISNDLAWNISETATLANDTEIRLDRERSEIENETSLTLQIIDSLAGKFSFIANYRSPVPDDTEELDTTTKASLIYGF</sequence>
<organism evidence="2 3">
    <name type="scientific">Pelagibius litoralis</name>
    <dbReference type="NCBI Taxonomy" id="374515"/>
    <lineage>
        <taxon>Bacteria</taxon>
        <taxon>Pseudomonadati</taxon>
        <taxon>Pseudomonadota</taxon>
        <taxon>Alphaproteobacteria</taxon>
        <taxon>Rhodospirillales</taxon>
        <taxon>Rhodovibrionaceae</taxon>
        <taxon>Pelagibius</taxon>
    </lineage>
</organism>
<evidence type="ECO:0000313" key="2">
    <source>
        <dbReference type="EMBL" id="NIA67497.1"/>
    </source>
</evidence>
<keyword evidence="3" id="KW-1185">Reference proteome</keyword>
<dbReference type="Proteomes" id="UP000761264">
    <property type="component" value="Unassembled WGS sequence"/>
</dbReference>
<reference evidence="2" key="1">
    <citation type="submission" date="2020-03" db="EMBL/GenBank/DDBJ databases">
        <title>Genome of Pelagibius litoralis DSM 21314T.</title>
        <authorList>
            <person name="Wang G."/>
        </authorList>
    </citation>
    <scope>NUCLEOTIDE SEQUENCE</scope>
    <source>
        <strain evidence="2">DSM 21314</strain>
    </source>
</reference>
<name>A0A967C6J3_9PROT</name>
<protein>
    <submittedName>
        <fullName evidence="2">DUF481 domain-containing protein</fullName>
    </submittedName>
</protein>
<accession>A0A967C6J3</accession>
<dbReference type="EMBL" id="JAAQPH010000002">
    <property type="protein sequence ID" value="NIA67497.1"/>
    <property type="molecule type" value="Genomic_DNA"/>
</dbReference>
<dbReference type="AlphaFoldDB" id="A0A967C6J3"/>
<proteinExistence type="predicted"/>
<dbReference type="RefSeq" id="WP_167221125.1">
    <property type="nucleotide sequence ID" value="NZ_JAAQPH010000002.1"/>
</dbReference>
<comment type="caution">
    <text evidence="2">The sequence shown here is derived from an EMBL/GenBank/DDBJ whole genome shotgun (WGS) entry which is preliminary data.</text>
</comment>
<feature type="region of interest" description="Disordered" evidence="1">
    <location>
        <begin position="91"/>
        <end position="140"/>
    </location>
</feature>